<dbReference type="Proteomes" id="UP000002484">
    <property type="component" value="Chromosome"/>
</dbReference>
<dbReference type="KEGG" id="fri:FraEuI1c_0261"/>
<feature type="transmembrane region" description="Helical" evidence="2">
    <location>
        <begin position="511"/>
        <end position="536"/>
    </location>
</feature>
<sequence length="893" mass="90025">MASGGTNVGRLFATLDLDTNAFTSGLARAGTMFASFGRGIATGSSYAAAGAAALQGIGGAVAVIGQIAPAAALAVPALIGIGAAMFTVKGAFSGVLSAVKAYGQQTGSAANTSRQAEQAAHGLITAQWGLASATNAYNTAVKEAKQNLADLQKLVDRAPTDMEQASLDLREAQENLAKVQSNGFSSNDQIEEARLAVTRAQYAFEDQTDAVKKNQDALATAQAQGVDGNQSVIDAVHQLTQAQWALADAQRQAQNPAGPNAYAQAMAKLPPLAQAFARQIIALRPQLDQLKVSASSMFVGMGSALRDLDTNFPVVNAGVRQLGESIGTVAARTGALFKGAQTQAELGTLMSANATSTLNFGSALGVVGRQFLTIGAVAAPILANISGLAGGVADKFAGWVQGAAASGQLQAAIQGALGALGQLAQVVTNVGAGLASLFSGIGSSGAGTLNTLVAISQAFREIASNTALQSIIQGLGSAFSGVLGSALTQVMGVITGLLPSIQAIMPALQQVLPIFLLFAGGPLGPLLKIVGVMGLLGPLADTIGQVLGQAMTAVAPLLGALGTAFTQLLPPLRLVIGSLIQSLMPVISQLVPPLTKVATAIGGALVTVLGTLMTALQPVIPVIGSALVMVVSALADVIVQSLPALNSLIQSIVSLLPPLLPLIPAILGLVVAVLPLIPAVLQIAAAILQALMPVIVPLISLLVQLISWFVELNTRAVGLVVGLVTDIAGWLVKLIGHFGDLPGLIGKALSGLEKLITAPFKAAFNAVSDLWNRSLGSIHFTVPNWVPGVGGKGFSFPTLPKLAKGGTFASSGLAIVGDDGPEILSGKPGATITPLSRASGGGGGIVINMSITHNGMISDKQVLDDFAAKIVGPLKTQINRYAASNGGSAGLAA</sequence>
<feature type="transmembrane region" description="Helical" evidence="2">
    <location>
        <begin position="716"/>
        <end position="735"/>
    </location>
</feature>
<keyword evidence="2" id="KW-1133">Transmembrane helix</keyword>
<feature type="transmembrane region" description="Helical" evidence="2">
    <location>
        <begin position="662"/>
        <end position="683"/>
    </location>
</feature>
<dbReference type="eggNOG" id="COG5412">
    <property type="taxonomic scope" value="Bacteria"/>
</dbReference>
<feature type="transmembrane region" description="Helical" evidence="2">
    <location>
        <begin position="690"/>
        <end position="710"/>
    </location>
</feature>
<keyword evidence="2" id="KW-0812">Transmembrane</keyword>
<dbReference type="OrthoDB" id="3765294at2"/>
<feature type="transmembrane region" description="Helical" evidence="2">
    <location>
        <begin position="623"/>
        <end position="642"/>
    </location>
</feature>
<accession>E3J656</accession>
<protein>
    <submittedName>
        <fullName evidence="3">Uncharacterized protein</fullName>
    </submittedName>
</protein>
<feature type="transmembrane region" description="Helical" evidence="2">
    <location>
        <begin position="478"/>
        <end position="499"/>
    </location>
</feature>
<feature type="transmembrane region" description="Helical" evidence="2">
    <location>
        <begin position="542"/>
        <end position="565"/>
    </location>
</feature>
<proteinExistence type="predicted"/>
<evidence type="ECO:0000256" key="1">
    <source>
        <dbReference type="SAM" id="Coils"/>
    </source>
</evidence>
<name>E3J656_PSEI1</name>
<dbReference type="SUPFAM" id="SSF48371">
    <property type="entry name" value="ARM repeat"/>
    <property type="match status" value="1"/>
</dbReference>
<dbReference type="EMBL" id="CP002299">
    <property type="protein sequence ID" value="ADP78347.1"/>
    <property type="molecule type" value="Genomic_DNA"/>
</dbReference>
<dbReference type="HOGENOM" id="CLU_323596_0_0_11"/>
<reference evidence="3 4" key="1">
    <citation type="submission" date="2010-10" db="EMBL/GenBank/DDBJ databases">
        <title>Complete sequence of Frankia sp. EuI1c.</title>
        <authorList>
            <consortium name="US DOE Joint Genome Institute"/>
            <person name="Lucas S."/>
            <person name="Copeland A."/>
            <person name="Lapidus A."/>
            <person name="Cheng J.-F."/>
            <person name="Bruce D."/>
            <person name="Goodwin L."/>
            <person name="Pitluck S."/>
            <person name="Chertkov O."/>
            <person name="Detter J.C."/>
            <person name="Han C."/>
            <person name="Tapia R."/>
            <person name="Land M."/>
            <person name="Hauser L."/>
            <person name="Jeffries C."/>
            <person name="Kyrpides N."/>
            <person name="Ivanova N."/>
            <person name="Mikhailova N."/>
            <person name="Beauchemin N."/>
            <person name="Sen A."/>
            <person name="Sur S.A."/>
            <person name="Gtari M."/>
            <person name="Wall L."/>
            <person name="Tisa L."/>
            <person name="Woyke T."/>
        </authorList>
    </citation>
    <scope>NUCLEOTIDE SEQUENCE [LARGE SCALE GENOMIC DNA]</scope>
    <source>
        <strain evidence="4">DSM 45817 / CECT 9037 / EuI1c</strain>
    </source>
</reference>
<dbReference type="InterPro" id="IPR016024">
    <property type="entry name" value="ARM-type_fold"/>
</dbReference>
<evidence type="ECO:0000313" key="3">
    <source>
        <dbReference type="EMBL" id="ADP78347.1"/>
    </source>
</evidence>
<dbReference type="STRING" id="298654.FraEuI1c_0261"/>
<feature type="coiled-coil region" evidence="1">
    <location>
        <begin position="134"/>
        <end position="182"/>
    </location>
</feature>
<dbReference type="InParanoid" id="E3J656"/>
<dbReference type="RefSeq" id="WP_013421470.1">
    <property type="nucleotide sequence ID" value="NC_014666.1"/>
</dbReference>
<keyword evidence="2" id="KW-0472">Membrane</keyword>
<dbReference type="AlphaFoldDB" id="E3J656"/>
<keyword evidence="1" id="KW-0175">Coiled coil</keyword>
<keyword evidence="4" id="KW-1185">Reference proteome</keyword>
<evidence type="ECO:0000256" key="2">
    <source>
        <dbReference type="SAM" id="Phobius"/>
    </source>
</evidence>
<evidence type="ECO:0000313" key="4">
    <source>
        <dbReference type="Proteomes" id="UP000002484"/>
    </source>
</evidence>
<gene>
    <name evidence="3" type="ordered locus">FraEuI1c_0261</name>
</gene>
<organism evidence="3 4">
    <name type="scientific">Pseudofrankia inefficax (strain DSM 45817 / CECT 9037 / DDB 130130 / EuI1c)</name>
    <name type="common">Frankia inefficax</name>
    <dbReference type="NCBI Taxonomy" id="298654"/>
    <lineage>
        <taxon>Bacteria</taxon>
        <taxon>Bacillati</taxon>
        <taxon>Actinomycetota</taxon>
        <taxon>Actinomycetes</taxon>
        <taxon>Frankiales</taxon>
        <taxon>Frankiaceae</taxon>
        <taxon>Pseudofrankia</taxon>
    </lineage>
</organism>